<dbReference type="SUPFAM" id="SSF53187">
    <property type="entry name" value="Zn-dependent exopeptidases"/>
    <property type="match status" value="1"/>
</dbReference>
<comment type="subunit">
    <text evidence="19">Homodimer. The monomeric form is inactive while the homodimer is active.</text>
</comment>
<evidence type="ECO:0000256" key="1">
    <source>
        <dbReference type="ARBA" id="ARBA00004240"/>
    </source>
</evidence>
<keyword evidence="10 21" id="KW-0732">Signal</keyword>
<keyword evidence="11" id="KW-0378">Hydrolase</keyword>
<dbReference type="GO" id="GO:0004180">
    <property type="term" value="F:carboxypeptidase activity"/>
    <property type="evidence" value="ECO:0007669"/>
    <property type="project" value="UniProtKB-KW"/>
</dbReference>
<evidence type="ECO:0000256" key="6">
    <source>
        <dbReference type="ARBA" id="ARBA00022525"/>
    </source>
</evidence>
<keyword evidence="15" id="KW-0482">Metalloprotease</keyword>
<evidence type="ECO:0000256" key="11">
    <source>
        <dbReference type="ARBA" id="ARBA00022801"/>
    </source>
</evidence>
<evidence type="ECO:0000256" key="8">
    <source>
        <dbReference type="ARBA" id="ARBA00022670"/>
    </source>
</evidence>
<dbReference type="InParanoid" id="A0A1B1AI34"/>
<dbReference type="PANTHER" id="PTHR12053">
    <property type="entry name" value="PROTEASE FAMILY M28 PLASMA GLUTAMATE CARBOXYPEPTIDASE-RELATED"/>
    <property type="match status" value="1"/>
</dbReference>
<organism evidence="23 24">
    <name type="scientific">Candidatus Viadribacter manganicus</name>
    <dbReference type="NCBI Taxonomy" id="1759059"/>
    <lineage>
        <taxon>Bacteria</taxon>
        <taxon>Pseudomonadati</taxon>
        <taxon>Pseudomonadota</taxon>
        <taxon>Alphaproteobacteria</taxon>
        <taxon>Hyphomonadales</taxon>
        <taxon>Hyphomonadaceae</taxon>
        <taxon>Candidatus Viadribacter</taxon>
    </lineage>
</organism>
<keyword evidence="18" id="KW-0458">Lysosome</keyword>
<keyword evidence="16" id="KW-0865">Zymogen</keyword>
<dbReference type="GO" id="GO:0046872">
    <property type="term" value="F:metal ion binding"/>
    <property type="evidence" value="ECO:0007669"/>
    <property type="project" value="UniProtKB-KW"/>
</dbReference>
<evidence type="ECO:0000313" key="23">
    <source>
        <dbReference type="EMBL" id="ANP46229.1"/>
    </source>
</evidence>
<name>A0A1B1AI34_9PROT</name>
<keyword evidence="17" id="KW-0325">Glycoprotein</keyword>
<feature type="domain" description="Peptidase M28" evidence="22">
    <location>
        <begin position="280"/>
        <end position="467"/>
    </location>
</feature>
<keyword evidence="24" id="KW-1185">Reference proteome</keyword>
<dbReference type="AlphaFoldDB" id="A0A1B1AI34"/>
<evidence type="ECO:0000256" key="17">
    <source>
        <dbReference type="ARBA" id="ARBA00023180"/>
    </source>
</evidence>
<dbReference type="STRING" id="1759059.ATE48_10015"/>
<feature type="chain" id="PRO_5008518851" description="Carboxypeptidase Q" evidence="21">
    <location>
        <begin position="20"/>
        <end position="485"/>
    </location>
</feature>
<evidence type="ECO:0000256" key="21">
    <source>
        <dbReference type="SAM" id="SignalP"/>
    </source>
</evidence>
<dbReference type="Gene3D" id="3.40.630.10">
    <property type="entry name" value="Zn peptidases"/>
    <property type="match status" value="1"/>
</dbReference>
<sequence length="485" mass="51297">MRSIILATAALALAYPASAQQQQQQVPGFVQASAPPAEAPPVAPIPAAQQRTIDRLQAAALESDHAYEIVESLVSEVGPRLAGSEAEARARDWAVGMLRANGFTNVRIEPFTLPYWDATREEAHIVSPGIERPMVAAALGGSPSTPEGGLTAEIVRFADMAALEAAPNSAVAGRIVFIDEHMSRAQDGSGYGVAVRKRGRCAPVAQAKGAAACLIRAVGTDTHRFAHQGGSSRQAQGASLPAMSISPADADVLANLIQRGTVRVRLDIRADIRENAQSGNVIAEIRGRERPDEIVLLAAHLDSWDMGQGAIDDGAGVAIVSAAARLIRDLPRRPRRTIRILLAGAEENGVHGGAAYGQAHANETHVVALESDFGAGRVWRFDTRFAESAAPYTRAFQRALSPLGVLPGNNQADGGADVNAIREAGTPVVDLSQDGTDYFNYHHTPDDTLYAIDPAALRQNVAAWATFVYLAADTDWTFRGAPAAQ</sequence>
<evidence type="ECO:0000256" key="14">
    <source>
        <dbReference type="ARBA" id="ARBA00023034"/>
    </source>
</evidence>
<dbReference type="GO" id="GO:0006508">
    <property type="term" value="P:proteolysis"/>
    <property type="evidence" value="ECO:0007669"/>
    <property type="project" value="UniProtKB-KW"/>
</dbReference>
<keyword evidence="12" id="KW-0256">Endoplasmic reticulum</keyword>
<evidence type="ECO:0000256" key="4">
    <source>
        <dbReference type="ARBA" id="ARBA00004613"/>
    </source>
</evidence>
<keyword evidence="8" id="KW-0645">Protease</keyword>
<evidence type="ECO:0000259" key="22">
    <source>
        <dbReference type="Pfam" id="PF04389"/>
    </source>
</evidence>
<evidence type="ECO:0000256" key="12">
    <source>
        <dbReference type="ARBA" id="ARBA00022824"/>
    </source>
</evidence>
<accession>A0A1B1AI34</accession>
<dbReference type="InterPro" id="IPR039866">
    <property type="entry name" value="CPQ"/>
</dbReference>
<evidence type="ECO:0000256" key="3">
    <source>
        <dbReference type="ARBA" id="ARBA00004555"/>
    </source>
</evidence>
<feature type="signal peptide" evidence="21">
    <location>
        <begin position="1"/>
        <end position="19"/>
    </location>
</feature>
<dbReference type="KEGG" id="cbot:ATE48_10015"/>
<evidence type="ECO:0000256" key="18">
    <source>
        <dbReference type="ARBA" id="ARBA00023228"/>
    </source>
</evidence>
<evidence type="ECO:0000256" key="5">
    <source>
        <dbReference type="ARBA" id="ARBA00014116"/>
    </source>
</evidence>
<keyword evidence="13" id="KW-0862">Zinc</keyword>
<dbReference type="InterPro" id="IPR007484">
    <property type="entry name" value="Peptidase_M28"/>
</dbReference>
<comment type="subcellular location">
    <subcellularLocation>
        <location evidence="1">Endoplasmic reticulum</location>
    </subcellularLocation>
    <subcellularLocation>
        <location evidence="3">Golgi apparatus</location>
    </subcellularLocation>
    <subcellularLocation>
        <location evidence="2">Lysosome</location>
    </subcellularLocation>
    <subcellularLocation>
        <location evidence="4">Secreted</location>
    </subcellularLocation>
</comment>
<evidence type="ECO:0000256" key="19">
    <source>
        <dbReference type="ARBA" id="ARBA00025833"/>
    </source>
</evidence>
<dbReference type="Pfam" id="PF04389">
    <property type="entry name" value="Peptidase_M28"/>
    <property type="match status" value="1"/>
</dbReference>
<keyword evidence="9" id="KW-0479">Metal-binding</keyword>
<evidence type="ECO:0000256" key="9">
    <source>
        <dbReference type="ARBA" id="ARBA00022723"/>
    </source>
</evidence>
<keyword evidence="6" id="KW-0964">Secreted</keyword>
<dbReference type="GO" id="GO:0070573">
    <property type="term" value="F:metallodipeptidase activity"/>
    <property type="evidence" value="ECO:0007669"/>
    <property type="project" value="InterPro"/>
</dbReference>
<dbReference type="Gene3D" id="3.50.30.30">
    <property type="match status" value="1"/>
</dbReference>
<evidence type="ECO:0000256" key="16">
    <source>
        <dbReference type="ARBA" id="ARBA00023145"/>
    </source>
</evidence>
<proteinExistence type="predicted"/>
<evidence type="ECO:0000256" key="7">
    <source>
        <dbReference type="ARBA" id="ARBA00022645"/>
    </source>
</evidence>
<dbReference type="EMBL" id="CP013244">
    <property type="protein sequence ID" value="ANP46229.1"/>
    <property type="molecule type" value="Genomic_DNA"/>
</dbReference>
<evidence type="ECO:0000256" key="13">
    <source>
        <dbReference type="ARBA" id="ARBA00022833"/>
    </source>
</evidence>
<dbReference type="Proteomes" id="UP000092498">
    <property type="component" value="Chromosome"/>
</dbReference>
<gene>
    <name evidence="23" type="ORF">ATE48_10015</name>
</gene>
<dbReference type="GO" id="GO:0005576">
    <property type="term" value="C:extracellular region"/>
    <property type="evidence" value="ECO:0007669"/>
    <property type="project" value="UniProtKB-SubCell"/>
</dbReference>
<dbReference type="PANTHER" id="PTHR12053:SF3">
    <property type="entry name" value="CARBOXYPEPTIDASE Q"/>
    <property type="match status" value="1"/>
</dbReference>
<evidence type="ECO:0000256" key="10">
    <source>
        <dbReference type="ARBA" id="ARBA00022729"/>
    </source>
</evidence>
<reference evidence="23 24" key="1">
    <citation type="submission" date="2015-11" db="EMBL/GenBank/DDBJ databases">
        <title>Whole-Genome Sequence of Candidatus Oderbacter manganicum from the National Park Lower Oder Valley, Germany.</title>
        <authorList>
            <person name="Braun B."/>
            <person name="Liere K."/>
            <person name="Szewzyk U."/>
        </authorList>
    </citation>
    <scope>NUCLEOTIDE SEQUENCE [LARGE SCALE GENOMIC DNA]</scope>
    <source>
        <strain evidence="23 24">OTSz_A_272</strain>
    </source>
</reference>
<dbReference type="OrthoDB" id="9769665at2"/>
<dbReference type="RefSeq" id="WP_066770888.1">
    <property type="nucleotide sequence ID" value="NZ_CP013244.1"/>
</dbReference>
<dbReference type="GO" id="GO:0005764">
    <property type="term" value="C:lysosome"/>
    <property type="evidence" value="ECO:0007669"/>
    <property type="project" value="UniProtKB-SubCell"/>
</dbReference>
<keyword evidence="14" id="KW-0333">Golgi apparatus</keyword>
<evidence type="ECO:0000313" key="24">
    <source>
        <dbReference type="Proteomes" id="UP000092498"/>
    </source>
</evidence>
<protein>
    <recommendedName>
        <fullName evidence="5">Carboxypeptidase Q</fullName>
    </recommendedName>
    <alternativeName>
        <fullName evidence="20">Plasma glutamate carboxypeptidase</fullName>
    </alternativeName>
</protein>
<evidence type="ECO:0000256" key="20">
    <source>
        <dbReference type="ARBA" id="ARBA00033328"/>
    </source>
</evidence>
<evidence type="ECO:0000256" key="2">
    <source>
        <dbReference type="ARBA" id="ARBA00004371"/>
    </source>
</evidence>
<keyword evidence="7" id="KW-0121">Carboxypeptidase</keyword>
<evidence type="ECO:0000256" key="15">
    <source>
        <dbReference type="ARBA" id="ARBA00023049"/>
    </source>
</evidence>